<dbReference type="CDD" id="cd18807">
    <property type="entry name" value="SF1_C_UvrD"/>
    <property type="match status" value="1"/>
</dbReference>
<dbReference type="PANTHER" id="PTHR11070:SF2">
    <property type="entry name" value="ATP-DEPENDENT DNA HELICASE SRS2"/>
    <property type="match status" value="1"/>
</dbReference>
<dbReference type="PANTHER" id="PTHR11070">
    <property type="entry name" value="UVRD / RECB / PCRA DNA HELICASE FAMILY MEMBER"/>
    <property type="match status" value="1"/>
</dbReference>
<dbReference type="Pfam" id="PF00580">
    <property type="entry name" value="UvrD-helicase"/>
    <property type="match status" value="1"/>
</dbReference>
<dbReference type="InterPro" id="IPR014017">
    <property type="entry name" value="DNA_helicase_UvrD-like_C"/>
</dbReference>
<dbReference type="Pfam" id="PF13361">
    <property type="entry name" value="UvrD_C"/>
    <property type="match status" value="1"/>
</dbReference>
<dbReference type="EMBL" id="JARGDL010000004">
    <property type="protein sequence ID" value="MDF1611518.1"/>
    <property type="molecule type" value="Genomic_DNA"/>
</dbReference>
<proteinExistence type="inferred from homology"/>
<dbReference type="Gene3D" id="1.10.486.10">
    <property type="entry name" value="PCRA, domain 4"/>
    <property type="match status" value="1"/>
</dbReference>
<dbReference type="RefSeq" id="WP_321535284.1">
    <property type="nucleotide sequence ID" value="NZ_JARGDL010000004.1"/>
</dbReference>
<evidence type="ECO:0000256" key="11">
    <source>
        <dbReference type="ARBA" id="ARBA00048988"/>
    </source>
</evidence>
<evidence type="ECO:0000256" key="5">
    <source>
        <dbReference type="ARBA" id="ARBA00022840"/>
    </source>
</evidence>
<evidence type="ECO:0000256" key="2">
    <source>
        <dbReference type="ARBA" id="ARBA00022741"/>
    </source>
</evidence>
<keyword evidence="7" id="KW-0413">Isomerase</keyword>
<keyword evidence="4 12" id="KW-0347">Helicase</keyword>
<feature type="domain" description="UvrD-like helicase ATP-binding" evidence="13">
    <location>
        <begin position="5"/>
        <end position="284"/>
    </location>
</feature>
<evidence type="ECO:0000313" key="15">
    <source>
        <dbReference type="EMBL" id="MDF1611518.1"/>
    </source>
</evidence>
<dbReference type="GO" id="GO:0005524">
    <property type="term" value="F:ATP binding"/>
    <property type="evidence" value="ECO:0007669"/>
    <property type="project" value="UniProtKB-UniRule"/>
</dbReference>
<dbReference type="InterPro" id="IPR000212">
    <property type="entry name" value="DNA_helicase_UvrD/REP"/>
</dbReference>
<sequence>MKILNSLNKEQIEAVEYNAGPHMIVAGAGSGKTRVLTHKIAYLIEKGMEPSSILALTFTNKAAKEMKERIKSLIGKKAEELWMGTFHSIFSRILRIEAEKLGYKSNYSIYDREDSVSLVGNIISNLNINLESITANGVQHKISFLKNQMISPEDYEKTSYSTASDRKFVEIYKEYNKRLFENNSMDFDDLLLKPIELFNTNSKVLNYYKKIFKYILVDEYQDTNIAQYELIKLLSPAKDKVCVVGDDAQSIYSWRGAEIKNMLNFKKDFKGAKIFRLEQNYRSTKTILAAADSIIKNNTEQIPKTLWTENNDGELISLIRASDEKDEALQIARRIKKEITTRKLSLNDIAIFYRINSQSRALEDAFRREKIPYKIVGGVEFYRRKEVKDVLAYLRVLSNPNDEESLLRIMNFPQRGIGNTSITRMIAFARKLNLSLYQTMMRVFEVIEVKERIQKNVKHFRLLLDKYIGLKDKLSVGELTSALLDELGILRMYKEENTADSLARYDNIQELISAVQDFSKTNPKATLEDFLAEVSLIAGVDQYDEKVNSVTLMTVHSAKGLEFPIVFITGLEEDIFPLSQKFDQDSRLEEERRLFYVALTRAKEKVYLTYARSRYRFGEVAYQSRSRFIDEIDPNTIEENEFLSGKKAGRKRKNFESNDEFYQPDYEDFDQERRSLRVGSRVVHQVFGMGKIQQINGSGDMQKVTIAFENYGVKQLLTKFANLKLI</sequence>
<dbReference type="GO" id="GO:0016787">
    <property type="term" value="F:hydrolase activity"/>
    <property type="evidence" value="ECO:0007669"/>
    <property type="project" value="UniProtKB-UniRule"/>
</dbReference>
<dbReference type="InterPro" id="IPR027417">
    <property type="entry name" value="P-loop_NTPase"/>
</dbReference>
<evidence type="ECO:0000259" key="13">
    <source>
        <dbReference type="PROSITE" id="PS51198"/>
    </source>
</evidence>
<keyword evidence="5 12" id="KW-0067">ATP-binding</keyword>
<dbReference type="InterPro" id="IPR013986">
    <property type="entry name" value="DExx_box_DNA_helicase_dom_sf"/>
</dbReference>
<evidence type="ECO:0000259" key="14">
    <source>
        <dbReference type="PROSITE" id="PS51217"/>
    </source>
</evidence>
<dbReference type="GO" id="GO:0000725">
    <property type="term" value="P:recombinational repair"/>
    <property type="evidence" value="ECO:0007669"/>
    <property type="project" value="TreeGrafter"/>
</dbReference>
<keyword evidence="6" id="KW-0238">DNA-binding</keyword>
<evidence type="ECO:0000256" key="8">
    <source>
        <dbReference type="ARBA" id="ARBA00034617"/>
    </source>
</evidence>
<comment type="caution">
    <text evidence="15">The sequence shown here is derived from an EMBL/GenBank/DDBJ whole genome shotgun (WGS) entry which is preliminary data.</text>
</comment>
<dbReference type="GO" id="GO:0043138">
    <property type="term" value="F:3'-5' DNA helicase activity"/>
    <property type="evidence" value="ECO:0007669"/>
    <property type="project" value="UniProtKB-EC"/>
</dbReference>
<evidence type="ECO:0000256" key="3">
    <source>
        <dbReference type="ARBA" id="ARBA00022801"/>
    </source>
</evidence>
<comment type="similarity">
    <text evidence="1">Belongs to the helicase family. UvrD subfamily.</text>
</comment>
<dbReference type="Gene3D" id="1.10.10.160">
    <property type="match status" value="1"/>
</dbReference>
<feature type="binding site" evidence="12">
    <location>
        <begin position="26"/>
        <end position="33"/>
    </location>
    <ligand>
        <name>ATP</name>
        <dbReference type="ChEBI" id="CHEBI:30616"/>
    </ligand>
</feature>
<reference evidence="15" key="1">
    <citation type="submission" date="2023-03" db="EMBL/GenBank/DDBJ databases">
        <title>Stygiobacter electus gen. nov., sp. nov., facultatively anaerobic thermotolerant bacterium of the class Ignavibacteria from a well of Yessentuki mineral water deposit.</title>
        <authorList>
            <person name="Podosokorskaya O.A."/>
            <person name="Elcheninov A.G."/>
            <person name="Petrova N.F."/>
            <person name="Zavarzina D.G."/>
            <person name="Kublanov I.V."/>
            <person name="Merkel A.Y."/>
        </authorList>
    </citation>
    <scope>NUCLEOTIDE SEQUENCE</scope>
    <source>
        <strain evidence="15">09-Me</strain>
    </source>
</reference>
<dbReference type="SUPFAM" id="SSF52540">
    <property type="entry name" value="P-loop containing nucleoside triphosphate hydrolases"/>
    <property type="match status" value="1"/>
</dbReference>
<dbReference type="InterPro" id="IPR014016">
    <property type="entry name" value="UvrD-like_ATP-bd"/>
</dbReference>
<organism evidence="15 16">
    <name type="scientific">Stygiobacter electus</name>
    <dbReference type="NCBI Taxonomy" id="3032292"/>
    <lineage>
        <taxon>Bacteria</taxon>
        <taxon>Pseudomonadati</taxon>
        <taxon>Ignavibacteriota</taxon>
        <taxon>Ignavibacteria</taxon>
        <taxon>Ignavibacteriales</taxon>
        <taxon>Melioribacteraceae</taxon>
        <taxon>Stygiobacter</taxon>
    </lineage>
</organism>
<evidence type="ECO:0000313" key="16">
    <source>
        <dbReference type="Proteomes" id="UP001221302"/>
    </source>
</evidence>
<dbReference type="Pfam" id="PF21196">
    <property type="entry name" value="PcrA_UvrD_tudor"/>
    <property type="match status" value="1"/>
</dbReference>
<comment type="catalytic activity">
    <reaction evidence="8">
        <text>Couples ATP hydrolysis with the unwinding of duplex DNA by translocating in the 3'-5' direction.</text>
        <dbReference type="EC" id="5.6.2.4"/>
    </reaction>
</comment>
<evidence type="ECO:0000256" key="7">
    <source>
        <dbReference type="ARBA" id="ARBA00023235"/>
    </source>
</evidence>
<dbReference type="EC" id="5.6.2.4" evidence="9"/>
<dbReference type="GO" id="GO:0003677">
    <property type="term" value="F:DNA binding"/>
    <property type="evidence" value="ECO:0007669"/>
    <property type="project" value="UniProtKB-KW"/>
</dbReference>
<dbReference type="PROSITE" id="PS51217">
    <property type="entry name" value="UVRD_HELICASE_CTER"/>
    <property type="match status" value="1"/>
</dbReference>
<feature type="domain" description="UvrD-like helicase C-terminal" evidence="14">
    <location>
        <begin position="285"/>
        <end position="560"/>
    </location>
</feature>
<evidence type="ECO:0000256" key="6">
    <source>
        <dbReference type="ARBA" id="ARBA00023125"/>
    </source>
</evidence>
<keyword evidence="3 12" id="KW-0378">Hydrolase</keyword>
<evidence type="ECO:0000256" key="12">
    <source>
        <dbReference type="PROSITE-ProRule" id="PRU00560"/>
    </source>
</evidence>
<name>A0AAE3TBP6_9BACT</name>
<dbReference type="AlphaFoldDB" id="A0AAE3TBP6"/>
<dbReference type="Proteomes" id="UP001221302">
    <property type="component" value="Unassembled WGS sequence"/>
</dbReference>
<dbReference type="FunFam" id="1.10.486.10:FF:000003">
    <property type="entry name" value="ATP-dependent DNA helicase"/>
    <property type="match status" value="1"/>
</dbReference>
<dbReference type="CDD" id="cd17932">
    <property type="entry name" value="DEXQc_UvrD"/>
    <property type="match status" value="1"/>
</dbReference>
<dbReference type="Gene3D" id="3.40.50.300">
    <property type="entry name" value="P-loop containing nucleotide triphosphate hydrolases"/>
    <property type="match status" value="2"/>
</dbReference>
<keyword evidence="2 12" id="KW-0547">Nucleotide-binding</keyword>
<evidence type="ECO:0000256" key="1">
    <source>
        <dbReference type="ARBA" id="ARBA00009922"/>
    </source>
</evidence>
<keyword evidence="16" id="KW-1185">Reference proteome</keyword>
<dbReference type="GO" id="GO:0033202">
    <property type="term" value="C:DNA helicase complex"/>
    <property type="evidence" value="ECO:0007669"/>
    <property type="project" value="TreeGrafter"/>
</dbReference>
<gene>
    <name evidence="15" type="ORF">P0M35_05105</name>
</gene>
<evidence type="ECO:0000256" key="10">
    <source>
        <dbReference type="ARBA" id="ARBA00034923"/>
    </source>
</evidence>
<dbReference type="PROSITE" id="PS51198">
    <property type="entry name" value="UVRD_HELICASE_ATP_BIND"/>
    <property type="match status" value="1"/>
</dbReference>
<protein>
    <recommendedName>
        <fullName evidence="9">DNA 3'-5' helicase</fullName>
        <ecNumber evidence="9">5.6.2.4</ecNumber>
    </recommendedName>
    <alternativeName>
        <fullName evidence="10">DNA 3'-5' helicase II</fullName>
    </alternativeName>
</protein>
<evidence type="ECO:0000256" key="9">
    <source>
        <dbReference type="ARBA" id="ARBA00034808"/>
    </source>
</evidence>
<evidence type="ECO:0000256" key="4">
    <source>
        <dbReference type="ARBA" id="ARBA00022806"/>
    </source>
</evidence>
<comment type="catalytic activity">
    <reaction evidence="11">
        <text>ATP + H2O = ADP + phosphate + H(+)</text>
        <dbReference type="Rhea" id="RHEA:13065"/>
        <dbReference type="ChEBI" id="CHEBI:15377"/>
        <dbReference type="ChEBI" id="CHEBI:15378"/>
        <dbReference type="ChEBI" id="CHEBI:30616"/>
        <dbReference type="ChEBI" id="CHEBI:43474"/>
        <dbReference type="ChEBI" id="CHEBI:456216"/>
        <dbReference type="EC" id="5.6.2.4"/>
    </reaction>
</comment>
<accession>A0AAE3TBP6</accession>
<dbReference type="GO" id="GO:0005829">
    <property type="term" value="C:cytosol"/>
    <property type="evidence" value="ECO:0007669"/>
    <property type="project" value="TreeGrafter"/>
</dbReference>